<dbReference type="Pfam" id="PF05277">
    <property type="entry name" value="DUF726"/>
    <property type="match status" value="1"/>
</dbReference>
<evidence type="ECO:0008006" key="8">
    <source>
        <dbReference type="Google" id="ProtNLM"/>
    </source>
</evidence>
<dbReference type="AlphaFoldDB" id="A0A8J8NXC3"/>
<dbReference type="PANTHER" id="PTHR17920">
    <property type="entry name" value="TRANSMEMBRANE AND COILED-COIL DOMAIN-CONTAINING PROTEIN 4 TMCO4"/>
    <property type="match status" value="1"/>
</dbReference>
<evidence type="ECO:0000256" key="3">
    <source>
        <dbReference type="ARBA" id="ARBA00022989"/>
    </source>
</evidence>
<gene>
    <name evidence="6" type="ORF">FGO68_gene15697</name>
</gene>
<dbReference type="InterPro" id="IPR007941">
    <property type="entry name" value="DUF726"/>
</dbReference>
<dbReference type="OrthoDB" id="313570at2759"/>
<organism evidence="6 7">
    <name type="scientific">Halteria grandinella</name>
    <dbReference type="NCBI Taxonomy" id="5974"/>
    <lineage>
        <taxon>Eukaryota</taxon>
        <taxon>Sar</taxon>
        <taxon>Alveolata</taxon>
        <taxon>Ciliophora</taxon>
        <taxon>Intramacronucleata</taxon>
        <taxon>Spirotrichea</taxon>
        <taxon>Stichotrichia</taxon>
        <taxon>Sporadotrichida</taxon>
        <taxon>Halteriidae</taxon>
        <taxon>Halteria</taxon>
    </lineage>
</organism>
<proteinExistence type="predicted"/>
<dbReference type="EMBL" id="RRYP01004365">
    <property type="protein sequence ID" value="TNV82918.1"/>
    <property type="molecule type" value="Genomic_DNA"/>
</dbReference>
<keyword evidence="4" id="KW-0472">Membrane</keyword>
<reference evidence="6" key="1">
    <citation type="submission" date="2019-06" db="EMBL/GenBank/DDBJ databases">
        <authorList>
            <person name="Zheng W."/>
        </authorList>
    </citation>
    <scope>NUCLEOTIDE SEQUENCE</scope>
    <source>
        <strain evidence="6">QDHG01</strain>
    </source>
</reference>
<dbReference type="GO" id="GO:0016020">
    <property type="term" value="C:membrane"/>
    <property type="evidence" value="ECO:0007669"/>
    <property type="project" value="UniProtKB-SubCell"/>
</dbReference>
<evidence type="ECO:0000256" key="1">
    <source>
        <dbReference type="ARBA" id="ARBA00004141"/>
    </source>
</evidence>
<protein>
    <recommendedName>
        <fullName evidence="8">DUF726 domain-containing protein</fullName>
    </recommendedName>
</protein>
<dbReference type="Proteomes" id="UP000785679">
    <property type="component" value="Unassembled WGS sequence"/>
</dbReference>
<comment type="caution">
    <text evidence="6">The sequence shown here is derived from an EMBL/GenBank/DDBJ whole genome shotgun (WGS) entry which is preliminary data.</text>
</comment>
<evidence type="ECO:0000256" key="4">
    <source>
        <dbReference type="ARBA" id="ARBA00023136"/>
    </source>
</evidence>
<evidence type="ECO:0000256" key="5">
    <source>
        <dbReference type="SAM" id="MobiDB-lite"/>
    </source>
</evidence>
<accession>A0A8J8NXC3</accession>
<keyword evidence="7" id="KW-1185">Reference proteome</keyword>
<keyword evidence="2" id="KW-0812">Transmembrane</keyword>
<evidence type="ECO:0000256" key="2">
    <source>
        <dbReference type="ARBA" id="ARBA00022692"/>
    </source>
</evidence>
<comment type="subcellular location">
    <subcellularLocation>
        <location evidence="1">Membrane</location>
        <topology evidence="1">Multi-pass membrane protein</topology>
    </subcellularLocation>
</comment>
<sequence>MYFYRPMVTQGVDNIDIIEDFQHIDFADLRESPDDLLGQSGDYTEHLGASDDQEQSDMAQKQQSIMEDMALTQMTISTSKLLDMVYDEHLKEIPEQLLQAVKKAEIARIEILTSLFAERLTYLEQKRFRASDPQILNCLDQTIRLVNKKKQQIEKFLNACLYERLQGETRFKGLKRVLPSLLKKYEGYFKQVFQRDQFENEAQILRKFNFEFLQQIENKIQEDVILELLSALSTESKGCPAIFSKDQDLKEVADHIQAFMMKYFFDKCKEMLQEQLDEFLENFQSSYEANWQKFVIKNLKRLKSQGEEEGFMFGNSLELQMVEHMKAELQLIFDVMIRLPIRKEVKGEIKYLQTKVMQTAFAFELQVSADEVWAVDGFWTRYNAIEKFLGKLQGSIELLALQSEKEELISTLLFVIFHSFMRDCYTACDRSLLKELLRQLEPVIKKVVMSGKSVCIGFYLTIFEKELGSPLLDDSYNFKNYPISNCTELQRYGIEEALEKSRVLELVRISDAEKQSRNIVICVSGFLTEDVEKKESWQHVIHHFRHSEVYALNWTSLTVGNLFNDGHYEVKKSMGRYLNPIRTWKKQFSWAKEQTKLTGTMLALFLLRTQFTQDRSITLLGHSLGTVIILHCLNVLHQFYKKGNKTAGRIINDVFFWGGAAVLNPTGKLEEIQQNARICGIANGRINNCYTDKDQVLASGFMWLISEFKPIGIIPIFEEMPKEIADIASPFKRAYNYDVSEESPGHTLYNENANLILEKIKQCY</sequence>
<feature type="region of interest" description="Disordered" evidence="5">
    <location>
        <begin position="35"/>
        <end position="59"/>
    </location>
</feature>
<keyword evidence="3" id="KW-1133">Transmembrane helix</keyword>
<dbReference type="PANTHER" id="PTHR17920:SF3">
    <property type="entry name" value="TRANSMEMBRANE AND COILED-COIL DOMAIN-CONTAINING PROTEIN 4"/>
    <property type="match status" value="1"/>
</dbReference>
<evidence type="ECO:0000313" key="6">
    <source>
        <dbReference type="EMBL" id="TNV82918.1"/>
    </source>
</evidence>
<evidence type="ECO:0000313" key="7">
    <source>
        <dbReference type="Proteomes" id="UP000785679"/>
    </source>
</evidence>
<name>A0A8J8NXC3_HALGN</name>